<gene>
    <name evidence="2" type="ORF">RY67_1772</name>
</gene>
<dbReference type="EMBL" id="CP010411">
    <property type="protein sequence ID" value="ALE09784.1"/>
    <property type="molecule type" value="Genomic_DNA"/>
</dbReference>
<name>A0A0M4M418_BIFLI</name>
<sequence>MLPGLGEQAPGRAPAYPQCLAHPVQDDALLLLRRPHVLVPEPEGDLPLRRHADPVFHTTSQTDQPGFALTPGEAPLPIRAQKT</sequence>
<organism evidence="2 3">
    <name type="scientific">Bifidobacterium longum subsp. infantis</name>
    <dbReference type="NCBI Taxonomy" id="1682"/>
    <lineage>
        <taxon>Bacteria</taxon>
        <taxon>Bacillati</taxon>
        <taxon>Actinomycetota</taxon>
        <taxon>Actinomycetes</taxon>
        <taxon>Bifidobacteriales</taxon>
        <taxon>Bifidobacteriaceae</taxon>
        <taxon>Bifidobacterium</taxon>
    </lineage>
</organism>
<evidence type="ECO:0000313" key="3">
    <source>
        <dbReference type="Proteomes" id="UP000067206"/>
    </source>
</evidence>
<reference evidence="2 3" key="1">
    <citation type="submission" date="2014-12" db="EMBL/GenBank/DDBJ databases">
        <title>Complete genome sequence of Bifidobacterium longum subsp. infantis BT1.</title>
        <authorList>
            <person name="Kim J.F."/>
            <person name="Kwak M.-J."/>
        </authorList>
    </citation>
    <scope>NUCLEOTIDE SEQUENCE [LARGE SCALE GENOMIC DNA]</scope>
    <source>
        <strain evidence="2 3">BT1</strain>
    </source>
</reference>
<dbReference type="AlphaFoldDB" id="A0A0M4M418"/>
<evidence type="ECO:0000256" key="1">
    <source>
        <dbReference type="SAM" id="MobiDB-lite"/>
    </source>
</evidence>
<protein>
    <submittedName>
        <fullName evidence="2">Integrase core domain-containing protein</fullName>
    </submittedName>
</protein>
<accession>A0A0M4M418</accession>
<evidence type="ECO:0000313" key="2">
    <source>
        <dbReference type="EMBL" id="ALE09784.1"/>
    </source>
</evidence>
<proteinExistence type="predicted"/>
<dbReference type="Proteomes" id="UP000067206">
    <property type="component" value="Chromosome"/>
</dbReference>
<feature type="region of interest" description="Disordered" evidence="1">
    <location>
        <begin position="56"/>
        <end position="83"/>
    </location>
</feature>